<dbReference type="InterPro" id="IPR001816">
    <property type="entry name" value="Transl_elong_EFTs/EF1B"/>
</dbReference>
<dbReference type="InterPro" id="IPR014039">
    <property type="entry name" value="Transl_elong_EFTs/EF1B_dimer"/>
</dbReference>
<evidence type="ECO:0000256" key="4">
    <source>
        <dbReference type="ARBA" id="ARBA00022917"/>
    </source>
</evidence>
<evidence type="ECO:0000313" key="9">
    <source>
        <dbReference type="Proteomes" id="UP000070080"/>
    </source>
</evidence>
<dbReference type="SUPFAM" id="SSF46934">
    <property type="entry name" value="UBA-like"/>
    <property type="match status" value="1"/>
</dbReference>
<name>A0A133YAB1_9FIRM</name>
<dbReference type="SUPFAM" id="SSF54713">
    <property type="entry name" value="Elongation factor Ts (EF-Ts), dimerisation domain"/>
    <property type="match status" value="1"/>
</dbReference>
<evidence type="ECO:0000256" key="1">
    <source>
        <dbReference type="ARBA" id="ARBA00005532"/>
    </source>
</evidence>
<gene>
    <name evidence="6" type="primary">tsf</name>
    <name evidence="8" type="ORF">HMPREF1872_00915</name>
</gene>
<dbReference type="GO" id="GO:0005737">
    <property type="term" value="C:cytoplasm"/>
    <property type="evidence" value="ECO:0007669"/>
    <property type="project" value="UniProtKB-SubCell"/>
</dbReference>
<keyword evidence="4 6" id="KW-0648">Protein biosynthesis</keyword>
<keyword evidence="9" id="KW-1185">Reference proteome</keyword>
<feature type="domain" description="Translation elongation factor EFTs/EF1B dimerisation" evidence="7">
    <location>
        <begin position="52"/>
        <end position="198"/>
    </location>
</feature>
<dbReference type="InterPro" id="IPR036402">
    <property type="entry name" value="EF-Ts_dimer_sf"/>
</dbReference>
<dbReference type="NCBIfam" id="TIGR00116">
    <property type="entry name" value="tsf"/>
    <property type="match status" value="2"/>
</dbReference>
<evidence type="ECO:0000256" key="5">
    <source>
        <dbReference type="ARBA" id="ARBA00025453"/>
    </source>
</evidence>
<comment type="subcellular location">
    <subcellularLocation>
        <location evidence="6">Cytoplasm</location>
    </subcellularLocation>
</comment>
<reference evidence="9" key="1">
    <citation type="submission" date="2016-01" db="EMBL/GenBank/DDBJ databases">
        <authorList>
            <person name="Mitreva M."/>
            <person name="Pepin K.H."/>
            <person name="Mihindukulasuriya K.A."/>
            <person name="Fulton R."/>
            <person name="Fronick C."/>
            <person name="O'Laughlin M."/>
            <person name="Miner T."/>
            <person name="Herter B."/>
            <person name="Rosa B.A."/>
            <person name="Cordes M."/>
            <person name="Tomlinson C."/>
            <person name="Wollam A."/>
            <person name="Palsikar V.B."/>
            <person name="Mardis E.R."/>
            <person name="Wilson R.K."/>
        </authorList>
    </citation>
    <scope>NUCLEOTIDE SEQUENCE [LARGE SCALE GENOMIC DNA]</scope>
    <source>
        <strain evidence="9">KA00274</strain>
    </source>
</reference>
<dbReference type="EMBL" id="LSCV01000031">
    <property type="protein sequence ID" value="KXB40105.1"/>
    <property type="molecule type" value="Genomic_DNA"/>
</dbReference>
<comment type="caution">
    <text evidence="8">The sequence shown here is derived from an EMBL/GenBank/DDBJ whole genome shotgun (WGS) entry which is preliminary data.</text>
</comment>
<keyword evidence="6" id="KW-0963">Cytoplasm</keyword>
<dbReference type="PROSITE" id="PS01126">
    <property type="entry name" value="EF_TS_1"/>
    <property type="match status" value="1"/>
</dbReference>
<comment type="similarity">
    <text evidence="1 6">Belongs to the EF-Ts family.</text>
</comment>
<comment type="function">
    <text evidence="5 6">Associates with the EF-Tu.GDP complex and induces the exchange of GDP to GTP. It remains bound to the aminoacyl-tRNA.EF-Tu.GTP complex up to the GTP hydrolysis stage on the ribosome.</text>
</comment>
<dbReference type="RefSeq" id="WP_066714289.1">
    <property type="nucleotide sequence ID" value="NZ_CP118869.1"/>
</dbReference>
<sequence length="216" mass="24412">MVITAALVKQLREMSGSGMMDCKKALQVNDGDINKAMDWLREQGMGKADKKASRVAAEGVVTSYIHGNGRIGVLIEVNIETDFAAKNEDFQEFARMMAMQVAAMNPKYVTPEEIPADVLEHEKEVVRNQALNEGKPAKVVDERIVPGRLEKFYAEVCLMNQAFIRDDSKTCDQVRRELIAKIGENVVVRRFIRYELGEGIEKKEENFAEEVMKQIK</sequence>
<dbReference type="OrthoDB" id="9808348at2"/>
<evidence type="ECO:0000256" key="3">
    <source>
        <dbReference type="ARBA" id="ARBA00022768"/>
    </source>
</evidence>
<proteinExistence type="inferred from homology"/>
<keyword evidence="3 6" id="KW-0251">Elongation factor</keyword>
<dbReference type="Gene3D" id="1.10.8.10">
    <property type="entry name" value="DNA helicase RuvA subunit, C-terminal domain"/>
    <property type="match status" value="1"/>
</dbReference>
<dbReference type="PANTHER" id="PTHR11741">
    <property type="entry name" value="ELONGATION FACTOR TS"/>
    <property type="match status" value="1"/>
</dbReference>
<dbReference type="PANTHER" id="PTHR11741:SF0">
    <property type="entry name" value="ELONGATION FACTOR TS, MITOCHONDRIAL"/>
    <property type="match status" value="1"/>
</dbReference>
<dbReference type="FunFam" id="1.10.8.10:FF:000001">
    <property type="entry name" value="Elongation factor Ts"/>
    <property type="match status" value="1"/>
</dbReference>
<protein>
    <recommendedName>
        <fullName evidence="2 6">Elongation factor Ts</fullName>
        <shortName evidence="6">EF-Ts</shortName>
    </recommendedName>
</protein>
<evidence type="ECO:0000259" key="7">
    <source>
        <dbReference type="Pfam" id="PF00889"/>
    </source>
</evidence>
<evidence type="ECO:0000256" key="6">
    <source>
        <dbReference type="HAMAP-Rule" id="MF_00050"/>
    </source>
</evidence>
<dbReference type="STRING" id="1497955.HMPREF1872_00915"/>
<dbReference type="Gene3D" id="1.10.286.20">
    <property type="match status" value="1"/>
</dbReference>
<dbReference type="InterPro" id="IPR009060">
    <property type="entry name" value="UBA-like_sf"/>
</dbReference>
<dbReference type="HAMAP" id="MF_00050">
    <property type="entry name" value="EF_Ts"/>
    <property type="match status" value="1"/>
</dbReference>
<evidence type="ECO:0000313" key="8">
    <source>
        <dbReference type="EMBL" id="KXB40105.1"/>
    </source>
</evidence>
<dbReference type="CDD" id="cd14275">
    <property type="entry name" value="UBA_EF-Ts"/>
    <property type="match status" value="1"/>
</dbReference>
<dbReference type="InterPro" id="IPR018101">
    <property type="entry name" value="Transl_elong_Ts_CS"/>
</dbReference>
<dbReference type="FunFam" id="1.10.286.20:FF:000001">
    <property type="entry name" value="Elongation factor Ts"/>
    <property type="match status" value="1"/>
</dbReference>
<accession>A0A133YAB1</accession>
<organism evidence="8 9">
    <name type="scientific">Amygdalobacter nucleatus</name>
    <dbReference type="NCBI Taxonomy" id="3029274"/>
    <lineage>
        <taxon>Bacteria</taxon>
        <taxon>Bacillati</taxon>
        <taxon>Bacillota</taxon>
        <taxon>Clostridia</taxon>
        <taxon>Eubacteriales</taxon>
        <taxon>Oscillospiraceae</taxon>
        <taxon>Amygdalobacter</taxon>
    </lineage>
</organism>
<evidence type="ECO:0000256" key="2">
    <source>
        <dbReference type="ARBA" id="ARBA00016956"/>
    </source>
</evidence>
<dbReference type="Gene3D" id="3.30.479.20">
    <property type="entry name" value="Elongation factor Ts, dimerisation domain"/>
    <property type="match status" value="1"/>
</dbReference>
<comment type="caution">
    <text evidence="6">Lacks conserved residue(s) required for the propagation of feature annotation.</text>
</comment>
<dbReference type="AlphaFoldDB" id="A0A133YAB1"/>
<dbReference type="PATRIC" id="fig|1497955.3.peg.885"/>
<dbReference type="GO" id="GO:0003746">
    <property type="term" value="F:translation elongation factor activity"/>
    <property type="evidence" value="ECO:0007669"/>
    <property type="project" value="UniProtKB-UniRule"/>
</dbReference>
<dbReference type="Proteomes" id="UP000070080">
    <property type="component" value="Unassembled WGS sequence"/>
</dbReference>
<dbReference type="Pfam" id="PF00889">
    <property type="entry name" value="EF_TS"/>
    <property type="match status" value="1"/>
</dbReference>